<dbReference type="GO" id="GO:0006080">
    <property type="term" value="P:substituted mannan metabolic process"/>
    <property type="evidence" value="ECO:0007669"/>
    <property type="project" value="InterPro"/>
</dbReference>
<comment type="caution">
    <text evidence="7">The sequence shown here is derived from an EMBL/GenBank/DDBJ whole genome shotgun (WGS) entry which is preliminary data.</text>
</comment>
<feature type="domain" description="GH26" evidence="6">
    <location>
        <begin position="45"/>
        <end position="330"/>
    </location>
</feature>
<dbReference type="InterPro" id="IPR000805">
    <property type="entry name" value="Glyco_hydro_26"/>
</dbReference>
<dbReference type="EMBL" id="JANIIC010000029">
    <property type="protein sequence ID" value="MCQ8832107.1"/>
    <property type="molecule type" value="Genomic_DNA"/>
</dbReference>
<dbReference type="InterPro" id="IPR022790">
    <property type="entry name" value="GH26_dom"/>
</dbReference>
<evidence type="ECO:0000256" key="5">
    <source>
        <dbReference type="SAM" id="MobiDB-lite"/>
    </source>
</evidence>
<evidence type="ECO:0000259" key="6">
    <source>
        <dbReference type="PROSITE" id="PS51764"/>
    </source>
</evidence>
<feature type="region of interest" description="Disordered" evidence="5">
    <location>
        <begin position="19"/>
        <end position="39"/>
    </location>
</feature>
<feature type="active site" description="Nucleophile" evidence="4">
    <location>
        <position position="280"/>
    </location>
</feature>
<dbReference type="RefSeq" id="WP_257632956.1">
    <property type="nucleotide sequence ID" value="NZ_JANIIC010000029.1"/>
</dbReference>
<dbReference type="AlphaFoldDB" id="A0A9X2RVB4"/>
<keyword evidence="8" id="KW-1185">Reference proteome</keyword>
<feature type="active site" description="Proton donor" evidence="4">
    <location>
        <position position="184"/>
    </location>
</feature>
<accession>A0A9X2RVB4</accession>
<dbReference type="InterPro" id="IPR017853">
    <property type="entry name" value="GH"/>
</dbReference>
<dbReference type="GO" id="GO:0016985">
    <property type="term" value="F:mannan endo-1,4-beta-mannosidase activity"/>
    <property type="evidence" value="ECO:0007669"/>
    <property type="project" value="InterPro"/>
</dbReference>
<organism evidence="7 8">
    <name type="scientific">Streptomyces malaysiensis subsp. samsunensis</name>
    <dbReference type="NCBI Taxonomy" id="459658"/>
    <lineage>
        <taxon>Bacteria</taxon>
        <taxon>Bacillati</taxon>
        <taxon>Actinomycetota</taxon>
        <taxon>Actinomycetes</taxon>
        <taxon>Kitasatosporales</taxon>
        <taxon>Streptomycetaceae</taxon>
        <taxon>Streptomyces</taxon>
        <taxon>Streptomyces violaceusniger group</taxon>
    </lineage>
</organism>
<evidence type="ECO:0000256" key="2">
    <source>
        <dbReference type="ARBA" id="ARBA00022801"/>
    </source>
</evidence>
<sequence length="336" mass="36359">MAGIAAILAVPGTAAVAGNASAGETVSPRGARKKAAGPVAPGANQQAVNLLAFVTAQYRKKIISGQQESTWIDGPDYEMNYIHEHTGKYPAIRGLDICDAPGGATERAIAWWQAGGIPMFGYHMGAPTYSDDYDGSKQTVSIDKVLTAGTAENKSFVERLDNAAAQMNKLREAGAAAIWRPFHEAGGTWFWWSKEGGDQYQRLWEYAFDRFTEKKVTNAIWLMGFNGEPAASASFYPGKEYVDIAGADTYAGDQNYDPQKAMYDATTGVVGDAIPVALHENGPIPDPDELVSTGAGWVLFNTWNVEHLTQSNTVDHLVKVYGHDHVVTRDEVPDLN</sequence>
<evidence type="ECO:0000313" key="8">
    <source>
        <dbReference type="Proteomes" id="UP001142400"/>
    </source>
</evidence>
<comment type="similarity">
    <text evidence="1 4">Belongs to the glycosyl hydrolase 26 family.</text>
</comment>
<evidence type="ECO:0000256" key="4">
    <source>
        <dbReference type="PROSITE-ProRule" id="PRU01100"/>
    </source>
</evidence>
<dbReference type="Proteomes" id="UP001142400">
    <property type="component" value="Unassembled WGS sequence"/>
</dbReference>
<dbReference type="Gene3D" id="3.20.20.80">
    <property type="entry name" value="Glycosidases"/>
    <property type="match status" value="1"/>
</dbReference>
<dbReference type="SUPFAM" id="SSF51445">
    <property type="entry name" value="(Trans)glycosidases"/>
    <property type="match status" value="1"/>
</dbReference>
<dbReference type="PRINTS" id="PR00739">
    <property type="entry name" value="GLHYDRLASE26"/>
</dbReference>
<evidence type="ECO:0000313" key="7">
    <source>
        <dbReference type="EMBL" id="MCQ8832107.1"/>
    </source>
</evidence>
<keyword evidence="3 4" id="KW-0326">Glycosidase</keyword>
<dbReference type="Pfam" id="PF02156">
    <property type="entry name" value="Glyco_hydro_26"/>
    <property type="match status" value="1"/>
</dbReference>
<evidence type="ECO:0000256" key="3">
    <source>
        <dbReference type="ARBA" id="ARBA00023295"/>
    </source>
</evidence>
<keyword evidence="2 4" id="KW-0378">Hydrolase</keyword>
<name>A0A9X2RVB4_STRMQ</name>
<reference evidence="7" key="1">
    <citation type="submission" date="2022-06" db="EMBL/GenBank/DDBJ databases">
        <title>WGS of actinobacteria.</title>
        <authorList>
            <person name="Thawai C."/>
        </authorList>
    </citation>
    <scope>NUCLEOTIDE SEQUENCE</scope>
    <source>
        <strain evidence="7">DSM 42010</strain>
    </source>
</reference>
<dbReference type="PANTHER" id="PTHR40079:SF4">
    <property type="entry name" value="GH26 DOMAIN-CONTAINING PROTEIN-RELATED"/>
    <property type="match status" value="1"/>
</dbReference>
<proteinExistence type="inferred from homology"/>
<evidence type="ECO:0000256" key="1">
    <source>
        <dbReference type="ARBA" id="ARBA00007754"/>
    </source>
</evidence>
<dbReference type="PANTHER" id="PTHR40079">
    <property type="entry name" value="MANNAN ENDO-1,4-BETA-MANNOSIDASE E-RELATED"/>
    <property type="match status" value="1"/>
</dbReference>
<protein>
    <submittedName>
        <fullName evidence="7">Glycoside hydrolase family 26 protein</fullName>
    </submittedName>
</protein>
<gene>
    <name evidence="7" type="ORF">NQU54_24285</name>
</gene>
<dbReference type="PROSITE" id="PS51764">
    <property type="entry name" value="GH26"/>
    <property type="match status" value="1"/>
</dbReference>